<name>A0ABS7EFR4_9GAMM</name>
<comment type="caution">
    <text evidence="2">The sequence shown here is derived from an EMBL/GenBank/DDBJ whole genome shotgun (WGS) entry which is preliminary data.</text>
</comment>
<protein>
    <submittedName>
        <fullName evidence="2">Uncharacterized protein</fullName>
    </submittedName>
</protein>
<dbReference type="Proteomes" id="UP001166251">
    <property type="component" value="Unassembled WGS sequence"/>
</dbReference>
<evidence type="ECO:0000256" key="1">
    <source>
        <dbReference type="SAM" id="Phobius"/>
    </source>
</evidence>
<dbReference type="EMBL" id="JAHZSS010000005">
    <property type="protein sequence ID" value="MBW8190631.1"/>
    <property type="molecule type" value="Genomic_DNA"/>
</dbReference>
<evidence type="ECO:0000313" key="2">
    <source>
        <dbReference type="EMBL" id="MBW8190631.1"/>
    </source>
</evidence>
<gene>
    <name evidence="2" type="ORF">K0504_06235</name>
</gene>
<feature type="transmembrane region" description="Helical" evidence="1">
    <location>
        <begin position="6"/>
        <end position="28"/>
    </location>
</feature>
<keyword evidence="3" id="KW-1185">Reference proteome</keyword>
<feature type="transmembrane region" description="Helical" evidence="1">
    <location>
        <begin position="62"/>
        <end position="80"/>
    </location>
</feature>
<keyword evidence="1" id="KW-1133">Transmembrane helix</keyword>
<proteinExistence type="predicted"/>
<accession>A0ABS7EFR4</accession>
<keyword evidence="1" id="KW-0472">Membrane</keyword>
<organism evidence="2 3">
    <name type="scientific">Neiella holothuriorum</name>
    <dbReference type="NCBI Taxonomy" id="2870530"/>
    <lineage>
        <taxon>Bacteria</taxon>
        <taxon>Pseudomonadati</taxon>
        <taxon>Pseudomonadota</taxon>
        <taxon>Gammaproteobacteria</taxon>
        <taxon>Alteromonadales</taxon>
        <taxon>Echinimonadaceae</taxon>
        <taxon>Neiella</taxon>
    </lineage>
</organism>
<dbReference type="RefSeq" id="WP_220103317.1">
    <property type="nucleotide sequence ID" value="NZ_JAHZSS010000005.1"/>
</dbReference>
<keyword evidence="1" id="KW-0812">Transmembrane</keyword>
<reference evidence="2" key="1">
    <citation type="submission" date="2021-07" db="EMBL/GenBank/DDBJ databases">
        <title>Neiella marina sp. nov., isolated from the intestinal content of sea cucumber Apostichopus japonicus.</title>
        <authorList>
            <person name="Bai X."/>
        </authorList>
    </citation>
    <scope>NUCLEOTIDE SEQUENCE</scope>
    <source>
        <strain evidence="2">126</strain>
    </source>
</reference>
<sequence>MKEAELLLVLGGLLVYMFFTLNFVLILVEKRIPVSEPKLAVKVIVDIVNAKKNPDGYLKARTYFWGSVISLILFMMVLYAH</sequence>
<evidence type="ECO:0000313" key="3">
    <source>
        <dbReference type="Proteomes" id="UP001166251"/>
    </source>
</evidence>